<evidence type="ECO:0000259" key="2">
    <source>
        <dbReference type="Pfam" id="PF02752"/>
    </source>
</evidence>
<evidence type="ECO:0000313" key="3">
    <source>
        <dbReference type="EMBL" id="KAG2231647.1"/>
    </source>
</evidence>
<dbReference type="PANTHER" id="PTHR11188">
    <property type="entry name" value="ARRESTIN DOMAIN CONTAINING PROTEIN"/>
    <property type="match status" value="1"/>
</dbReference>
<keyword evidence="4" id="KW-1185">Reference proteome</keyword>
<dbReference type="InterPro" id="IPR014756">
    <property type="entry name" value="Ig_E-set"/>
</dbReference>
<evidence type="ECO:0000256" key="1">
    <source>
        <dbReference type="SAM" id="MobiDB-lite"/>
    </source>
</evidence>
<gene>
    <name evidence="3" type="ORF">INT48_008241</name>
</gene>
<feature type="region of interest" description="Disordered" evidence="1">
    <location>
        <begin position="369"/>
        <end position="403"/>
    </location>
</feature>
<dbReference type="InterPro" id="IPR014752">
    <property type="entry name" value="Arrestin-like_C"/>
</dbReference>
<reference evidence="3" key="1">
    <citation type="submission" date="2021-01" db="EMBL/GenBank/DDBJ databases">
        <title>Metabolic potential, ecology and presence of endohyphal bacteria is reflected in genomic diversity of Mucoromycotina.</title>
        <authorList>
            <person name="Muszewska A."/>
            <person name="Okrasinska A."/>
            <person name="Steczkiewicz K."/>
            <person name="Drgas O."/>
            <person name="Orlowska M."/>
            <person name="Perlinska-Lenart U."/>
            <person name="Aleksandrzak-Piekarczyk T."/>
            <person name="Szatraj K."/>
            <person name="Zielenkiewicz U."/>
            <person name="Pilsyk S."/>
            <person name="Malc E."/>
            <person name="Mieczkowski P."/>
            <person name="Kruszewska J.S."/>
            <person name="Biernat P."/>
            <person name="Pawlowska J."/>
        </authorList>
    </citation>
    <scope>NUCLEOTIDE SEQUENCE</scope>
    <source>
        <strain evidence="3">WA0000018081</strain>
    </source>
</reference>
<dbReference type="AlphaFoldDB" id="A0A8H7SLY4"/>
<feature type="domain" description="Arrestin C-terminal-like" evidence="2">
    <location>
        <begin position="224"/>
        <end position="343"/>
    </location>
</feature>
<sequence>MGTKHPNISFNILFYPQYQNDEGQVICHPGSVFEGVVQVKVTAPMPVHHIKLVFKASGTSIHIRIYIRVSLNQDINIHKKKTERVNYDAMGWEKSKNSDDRLFAIRTILWGLPAGINLPIDAWPILDVGEHHFPFVCQMPVINYPPSFQHHLIATAFHMIVSVTKAGEATPILSKPALICFQPILETIPVKNLHAYTEETRLTNQVYSIVSVPRLAYNIYDKNQYINVTVQLQSENNNQDNISLSQLRVHIKRYYSISYKTFSRTETTVIAHHDQPKLSGLCPSTITMKLNLPNSPLDLPATLNYSPHLTVQYKLVVSAKIRHGPIHVKKKLFDMPVIFGTLPVGTTAPRQLEPYSNIVDNRALINSKPTFLRPEPKNPNEDEFLPAYGGDRPPDYHHNTSASSNSSMLFVEITS</sequence>
<name>A0A8H7SLY4_9FUNG</name>
<dbReference type="PANTHER" id="PTHR11188:SF17">
    <property type="entry name" value="FI21816P1"/>
    <property type="match status" value="1"/>
</dbReference>
<dbReference type="SUPFAM" id="SSF81296">
    <property type="entry name" value="E set domains"/>
    <property type="match status" value="1"/>
</dbReference>
<organism evidence="3 4">
    <name type="scientific">Thamnidium elegans</name>
    <dbReference type="NCBI Taxonomy" id="101142"/>
    <lineage>
        <taxon>Eukaryota</taxon>
        <taxon>Fungi</taxon>
        <taxon>Fungi incertae sedis</taxon>
        <taxon>Mucoromycota</taxon>
        <taxon>Mucoromycotina</taxon>
        <taxon>Mucoromycetes</taxon>
        <taxon>Mucorales</taxon>
        <taxon>Mucorineae</taxon>
        <taxon>Mucoraceae</taxon>
        <taxon>Thamnidium</taxon>
    </lineage>
</organism>
<evidence type="ECO:0000313" key="4">
    <source>
        <dbReference type="Proteomes" id="UP000613177"/>
    </source>
</evidence>
<proteinExistence type="predicted"/>
<dbReference type="InterPro" id="IPR011022">
    <property type="entry name" value="Arrestin_C-like"/>
</dbReference>
<dbReference type="GO" id="GO:0015031">
    <property type="term" value="P:protein transport"/>
    <property type="evidence" value="ECO:0007669"/>
    <property type="project" value="TreeGrafter"/>
</dbReference>
<accession>A0A8H7SLY4</accession>
<dbReference type="GO" id="GO:0005737">
    <property type="term" value="C:cytoplasm"/>
    <property type="evidence" value="ECO:0007669"/>
    <property type="project" value="TreeGrafter"/>
</dbReference>
<dbReference type="Proteomes" id="UP000613177">
    <property type="component" value="Unassembled WGS sequence"/>
</dbReference>
<dbReference type="InterPro" id="IPR050357">
    <property type="entry name" value="Arrestin_domain-protein"/>
</dbReference>
<dbReference type="Gene3D" id="2.60.40.640">
    <property type="match status" value="2"/>
</dbReference>
<protein>
    <recommendedName>
        <fullName evidence="2">Arrestin C-terminal-like domain-containing protein</fullName>
    </recommendedName>
</protein>
<comment type="caution">
    <text evidence="3">The sequence shown here is derived from an EMBL/GenBank/DDBJ whole genome shotgun (WGS) entry which is preliminary data.</text>
</comment>
<dbReference type="Pfam" id="PF02752">
    <property type="entry name" value="Arrestin_C"/>
    <property type="match status" value="1"/>
</dbReference>
<dbReference type="EMBL" id="JAEPRE010000141">
    <property type="protein sequence ID" value="KAG2231647.1"/>
    <property type="molecule type" value="Genomic_DNA"/>
</dbReference>